<dbReference type="EMBL" id="JBHTHR010001356">
    <property type="protein sequence ID" value="MFD0804099.1"/>
    <property type="molecule type" value="Genomic_DNA"/>
</dbReference>
<sequence>PPAGRQPTGPQPGGFPPHQQMGPGPQMPGGGNPNMTGAPHGPAPAPPPATGPNTVYGNRGMPSQPPPNMQPRQNQPQRRVEDPILSQGWVVPAVLIAIIILLLVLFLVALSG</sequence>
<evidence type="ECO:0000313" key="4">
    <source>
        <dbReference type="Proteomes" id="UP001596956"/>
    </source>
</evidence>
<keyword evidence="2" id="KW-0812">Transmembrane</keyword>
<proteinExistence type="predicted"/>
<reference evidence="4" key="1">
    <citation type="journal article" date="2019" name="Int. J. Syst. Evol. Microbiol.">
        <title>The Global Catalogue of Microorganisms (GCM) 10K type strain sequencing project: providing services to taxonomists for standard genome sequencing and annotation.</title>
        <authorList>
            <consortium name="The Broad Institute Genomics Platform"/>
            <consortium name="The Broad Institute Genome Sequencing Center for Infectious Disease"/>
            <person name="Wu L."/>
            <person name="Ma J."/>
        </authorList>
    </citation>
    <scope>NUCLEOTIDE SEQUENCE [LARGE SCALE GENOMIC DNA]</scope>
    <source>
        <strain evidence="4">CCUG 63369</strain>
    </source>
</reference>
<keyword evidence="2" id="KW-0472">Membrane</keyword>
<keyword evidence="3" id="KW-0808">Transferase</keyword>
<feature type="region of interest" description="Disordered" evidence="1">
    <location>
        <begin position="1"/>
        <end position="80"/>
    </location>
</feature>
<keyword evidence="4" id="KW-1185">Reference proteome</keyword>
<feature type="compositionally biased region" description="Pro residues" evidence="1">
    <location>
        <begin position="1"/>
        <end position="15"/>
    </location>
</feature>
<protein>
    <submittedName>
        <fullName evidence="3">Serine/threonine protein kinase</fullName>
    </submittedName>
</protein>
<gene>
    <name evidence="3" type="ORF">ACFQZU_22680</name>
</gene>
<organism evidence="3 4">
    <name type="scientific">Streptomonospora algeriensis</name>
    <dbReference type="NCBI Taxonomy" id="995084"/>
    <lineage>
        <taxon>Bacteria</taxon>
        <taxon>Bacillati</taxon>
        <taxon>Actinomycetota</taxon>
        <taxon>Actinomycetes</taxon>
        <taxon>Streptosporangiales</taxon>
        <taxon>Nocardiopsidaceae</taxon>
        <taxon>Streptomonospora</taxon>
    </lineage>
</organism>
<evidence type="ECO:0000313" key="3">
    <source>
        <dbReference type="EMBL" id="MFD0804099.1"/>
    </source>
</evidence>
<evidence type="ECO:0000256" key="2">
    <source>
        <dbReference type="SAM" id="Phobius"/>
    </source>
</evidence>
<keyword evidence="3" id="KW-0418">Kinase</keyword>
<feature type="non-terminal residue" evidence="3">
    <location>
        <position position="1"/>
    </location>
</feature>
<feature type="compositionally biased region" description="Pro residues" evidence="1">
    <location>
        <begin position="41"/>
        <end position="50"/>
    </location>
</feature>
<comment type="caution">
    <text evidence="3">The sequence shown here is derived from an EMBL/GenBank/DDBJ whole genome shotgun (WGS) entry which is preliminary data.</text>
</comment>
<name>A0ABW3BMA0_9ACTN</name>
<evidence type="ECO:0000256" key="1">
    <source>
        <dbReference type="SAM" id="MobiDB-lite"/>
    </source>
</evidence>
<keyword evidence="2" id="KW-1133">Transmembrane helix</keyword>
<keyword evidence="3" id="KW-0723">Serine/threonine-protein kinase</keyword>
<feature type="transmembrane region" description="Helical" evidence="2">
    <location>
        <begin position="89"/>
        <end position="110"/>
    </location>
</feature>
<dbReference type="GO" id="GO:0004674">
    <property type="term" value="F:protein serine/threonine kinase activity"/>
    <property type="evidence" value="ECO:0007669"/>
    <property type="project" value="UniProtKB-KW"/>
</dbReference>
<accession>A0ABW3BMA0</accession>
<dbReference type="Proteomes" id="UP001596956">
    <property type="component" value="Unassembled WGS sequence"/>
</dbReference>